<sequence length="146" mass="16787">MTTSILSSLKVTARPKNPKTDLVMQRRERLLTKLNQQLDMAVAFINNEEYTVYKEKWRKDPETGLSEKIRIPKRISPWFFQNNNTYYFQIRLANKPIEITKGCSAFEVGEKESLPAVIGKLIKATVAGELDSLLSNQLSIQRPKTK</sequence>
<proteinExistence type="predicted"/>
<gene>
    <name evidence="1" type="ORF">OLW01_10200</name>
</gene>
<evidence type="ECO:0000313" key="2">
    <source>
        <dbReference type="Proteomes" id="UP001163726"/>
    </source>
</evidence>
<evidence type="ECO:0000313" key="1">
    <source>
        <dbReference type="EMBL" id="WAJ69541.1"/>
    </source>
</evidence>
<dbReference type="Proteomes" id="UP001163726">
    <property type="component" value="Chromosome"/>
</dbReference>
<dbReference type="Pfam" id="PF20346">
    <property type="entry name" value="DUF6641"/>
    <property type="match status" value="1"/>
</dbReference>
<dbReference type="EMBL" id="CP109965">
    <property type="protein sequence ID" value="WAJ69541.1"/>
    <property type="molecule type" value="Genomic_DNA"/>
</dbReference>
<dbReference type="InterPro" id="IPR046581">
    <property type="entry name" value="DUF6641"/>
</dbReference>
<organism evidence="1 2">
    <name type="scientific">Catenovulum adriaticum</name>
    <dbReference type="NCBI Taxonomy" id="2984846"/>
    <lineage>
        <taxon>Bacteria</taxon>
        <taxon>Pseudomonadati</taxon>
        <taxon>Pseudomonadota</taxon>
        <taxon>Gammaproteobacteria</taxon>
        <taxon>Alteromonadales</taxon>
        <taxon>Alteromonadaceae</taxon>
        <taxon>Catenovulum</taxon>
    </lineage>
</organism>
<accession>A0ABY7ALK0</accession>
<reference evidence="1" key="1">
    <citation type="submission" date="2022-10" db="EMBL/GenBank/DDBJ databases">
        <title>Catenovulum adriacola sp. nov. isolated in the Harbour of Susak.</title>
        <authorList>
            <person name="Schoch T."/>
            <person name="Reich S.J."/>
            <person name="Stoeferle S."/>
            <person name="Flaiz M."/>
            <person name="Kazda M."/>
            <person name="Riedel C.U."/>
            <person name="Duerre P."/>
        </authorList>
    </citation>
    <scope>NUCLEOTIDE SEQUENCE</scope>
    <source>
        <strain evidence="1">TS8</strain>
    </source>
</reference>
<keyword evidence="2" id="KW-1185">Reference proteome</keyword>
<protein>
    <submittedName>
        <fullName evidence="1">Uncharacterized protein</fullName>
    </submittedName>
</protein>
<name>A0ABY7ALK0_9ALTE</name>
<dbReference type="RefSeq" id="WP_268073809.1">
    <property type="nucleotide sequence ID" value="NZ_CP109965.1"/>
</dbReference>